<evidence type="ECO:0000259" key="4">
    <source>
        <dbReference type="Pfam" id="PF00155"/>
    </source>
</evidence>
<evidence type="ECO:0000313" key="5">
    <source>
        <dbReference type="EMBL" id="MBB3859434.1"/>
    </source>
</evidence>
<keyword evidence="2 5" id="KW-0808">Transferase</keyword>
<sequence length="391" mass="41572">MLGGLRGLMAEASTMSGTSLWSAHTADLAALGERARLRSLSARKGIDFASNDYLGMSSSPRLARAVQDAIGRGVPLGSGGSRLLRGNDPEHELLEEEAARFFGSESALFFSAGYAANVALLSTLPQRGDLIVYDELVHASMHEGLRLTRATSVSAAHNDPQSFNDAAREWRAKGNKGRIWLAFETLYSMDGDIAPVAEMAAVAERHHAIMLIDEAHATGVFGRDGRGLACDLDGRPDTIVLRTCGKALGCEGALVLGPKIVRDFLVNRGRPFIFSTAPSPLVAAAVRKAICMLADEPDRRDALHDLVAHAEVVLGRHGAIATGSQILPLILHEDARTMAVASALQAKGFDVRGIRPPTVPQGTSRLRISLTLNATRADVDALADALGHALR</sequence>
<dbReference type="Gene3D" id="3.90.1150.10">
    <property type="entry name" value="Aspartate Aminotransferase, domain 1"/>
    <property type="match status" value="1"/>
</dbReference>
<dbReference type="Pfam" id="PF00155">
    <property type="entry name" value="Aminotran_1_2"/>
    <property type="match status" value="1"/>
</dbReference>
<dbReference type="Gene3D" id="3.40.640.10">
    <property type="entry name" value="Type I PLP-dependent aspartate aminotransferase-like (Major domain)"/>
    <property type="match status" value="1"/>
</dbReference>
<dbReference type="InterPro" id="IPR015422">
    <property type="entry name" value="PyrdxlP-dep_Trfase_small"/>
</dbReference>
<feature type="domain" description="Aminotransferase class I/classII large" evidence="4">
    <location>
        <begin position="44"/>
        <end position="386"/>
    </location>
</feature>
<evidence type="ECO:0000256" key="1">
    <source>
        <dbReference type="ARBA" id="ARBA00001933"/>
    </source>
</evidence>
<dbReference type="GO" id="GO:0009102">
    <property type="term" value="P:biotin biosynthetic process"/>
    <property type="evidence" value="ECO:0007669"/>
    <property type="project" value="TreeGrafter"/>
</dbReference>
<name>A0A7W5ZUD7_9SPHN</name>
<dbReference type="GO" id="GO:0008710">
    <property type="term" value="F:8-amino-7-oxononanoate synthase activity"/>
    <property type="evidence" value="ECO:0007669"/>
    <property type="project" value="UniProtKB-EC"/>
</dbReference>
<dbReference type="InterPro" id="IPR050087">
    <property type="entry name" value="AON_synthase_class-II"/>
</dbReference>
<dbReference type="GO" id="GO:0030170">
    <property type="term" value="F:pyridoxal phosphate binding"/>
    <property type="evidence" value="ECO:0007669"/>
    <property type="project" value="InterPro"/>
</dbReference>
<comment type="cofactor">
    <cofactor evidence="1">
        <name>pyridoxal 5'-phosphate</name>
        <dbReference type="ChEBI" id="CHEBI:597326"/>
    </cofactor>
</comment>
<dbReference type="PANTHER" id="PTHR13693:SF100">
    <property type="entry name" value="8-AMINO-7-OXONONANOATE SYNTHASE"/>
    <property type="match status" value="1"/>
</dbReference>
<keyword evidence="3" id="KW-0663">Pyridoxal phosphate</keyword>
<dbReference type="InterPro" id="IPR015424">
    <property type="entry name" value="PyrdxlP-dep_Trfase"/>
</dbReference>
<keyword evidence="6" id="KW-1185">Reference proteome</keyword>
<dbReference type="SUPFAM" id="SSF53383">
    <property type="entry name" value="PLP-dependent transferases"/>
    <property type="match status" value="1"/>
</dbReference>
<dbReference type="EMBL" id="JACICY010000001">
    <property type="protein sequence ID" value="MBB3859434.1"/>
    <property type="molecule type" value="Genomic_DNA"/>
</dbReference>
<accession>A0A7W5ZUD7</accession>
<keyword evidence="5" id="KW-0012">Acyltransferase</keyword>
<dbReference type="Proteomes" id="UP000562395">
    <property type="component" value="Unassembled WGS sequence"/>
</dbReference>
<evidence type="ECO:0000256" key="2">
    <source>
        <dbReference type="ARBA" id="ARBA00022679"/>
    </source>
</evidence>
<gene>
    <name evidence="5" type="ORF">GGQ88_000674</name>
</gene>
<reference evidence="5 6" key="1">
    <citation type="submission" date="2020-08" db="EMBL/GenBank/DDBJ databases">
        <title>Genomic Encyclopedia of Type Strains, Phase IV (KMG-IV): sequencing the most valuable type-strain genomes for metagenomic binning, comparative biology and taxonomic classification.</title>
        <authorList>
            <person name="Goeker M."/>
        </authorList>
    </citation>
    <scope>NUCLEOTIDE SEQUENCE [LARGE SCALE GENOMIC DNA]</scope>
    <source>
        <strain evidence="5 6">DSM 14552</strain>
    </source>
</reference>
<dbReference type="InterPro" id="IPR004839">
    <property type="entry name" value="Aminotransferase_I/II_large"/>
</dbReference>
<dbReference type="PANTHER" id="PTHR13693">
    <property type="entry name" value="CLASS II AMINOTRANSFERASE/8-AMINO-7-OXONONANOATE SYNTHASE"/>
    <property type="match status" value="1"/>
</dbReference>
<evidence type="ECO:0000256" key="3">
    <source>
        <dbReference type="ARBA" id="ARBA00022898"/>
    </source>
</evidence>
<dbReference type="AlphaFoldDB" id="A0A7W5ZUD7"/>
<evidence type="ECO:0000313" key="6">
    <source>
        <dbReference type="Proteomes" id="UP000562395"/>
    </source>
</evidence>
<dbReference type="InterPro" id="IPR015421">
    <property type="entry name" value="PyrdxlP-dep_Trfase_major"/>
</dbReference>
<comment type="caution">
    <text evidence="5">The sequence shown here is derived from an EMBL/GenBank/DDBJ whole genome shotgun (WGS) entry which is preliminary data.</text>
</comment>
<protein>
    <submittedName>
        <fullName evidence="5">8-amino-7-oxononanoate synthase</fullName>
        <ecNumber evidence="5">2.3.1.47</ecNumber>
    </submittedName>
</protein>
<dbReference type="EC" id="2.3.1.47" evidence="5"/>
<organism evidence="5 6">
    <name type="scientific">Novosphingobium hassiacum</name>
    <dbReference type="NCBI Taxonomy" id="173676"/>
    <lineage>
        <taxon>Bacteria</taxon>
        <taxon>Pseudomonadati</taxon>
        <taxon>Pseudomonadota</taxon>
        <taxon>Alphaproteobacteria</taxon>
        <taxon>Sphingomonadales</taxon>
        <taxon>Sphingomonadaceae</taxon>
        <taxon>Novosphingobium</taxon>
    </lineage>
</organism>
<proteinExistence type="predicted"/>